<evidence type="ECO:0000313" key="10">
    <source>
        <dbReference type="Proteomes" id="UP000594480"/>
    </source>
</evidence>
<dbReference type="EMBL" id="CP064760">
    <property type="protein sequence ID" value="QPE03988.1"/>
    <property type="molecule type" value="Genomic_DNA"/>
</dbReference>
<evidence type="ECO:0000256" key="7">
    <source>
        <dbReference type="ARBA" id="ARBA00023136"/>
    </source>
</evidence>
<dbReference type="GO" id="GO:0055085">
    <property type="term" value="P:transmembrane transport"/>
    <property type="evidence" value="ECO:0007669"/>
    <property type="project" value="InterPro"/>
</dbReference>
<feature type="transmembrane region" description="Helical" evidence="8">
    <location>
        <begin position="133"/>
        <end position="153"/>
    </location>
</feature>
<dbReference type="Gene3D" id="1.50.10.150">
    <property type="entry name" value="Voltage-dependent anion channel"/>
    <property type="match status" value="1"/>
</dbReference>
<dbReference type="InterPro" id="IPR004695">
    <property type="entry name" value="SLAC1/Mae1/Ssu1/TehA"/>
</dbReference>
<feature type="transmembrane region" description="Helical" evidence="8">
    <location>
        <begin position="159"/>
        <end position="181"/>
    </location>
</feature>
<accession>A0A7S8MWI3</accession>
<name>A0A7S8MWI3_9MICO</name>
<evidence type="ECO:0000256" key="8">
    <source>
        <dbReference type="SAM" id="Phobius"/>
    </source>
</evidence>
<evidence type="ECO:0000256" key="6">
    <source>
        <dbReference type="ARBA" id="ARBA00022989"/>
    </source>
</evidence>
<evidence type="ECO:0000313" key="9">
    <source>
        <dbReference type="EMBL" id="QPE03988.1"/>
    </source>
</evidence>
<dbReference type="AlphaFoldDB" id="A0A7S8MWI3"/>
<keyword evidence="4" id="KW-1003">Cell membrane</keyword>
<keyword evidence="10" id="KW-1185">Reference proteome</keyword>
<evidence type="ECO:0000256" key="1">
    <source>
        <dbReference type="ARBA" id="ARBA00004651"/>
    </source>
</evidence>
<dbReference type="Pfam" id="PF03595">
    <property type="entry name" value="SLAC1"/>
    <property type="match status" value="1"/>
</dbReference>
<evidence type="ECO:0000256" key="5">
    <source>
        <dbReference type="ARBA" id="ARBA00022692"/>
    </source>
</evidence>
<evidence type="ECO:0000256" key="4">
    <source>
        <dbReference type="ARBA" id="ARBA00022475"/>
    </source>
</evidence>
<feature type="transmembrane region" description="Helical" evidence="8">
    <location>
        <begin position="99"/>
        <end position="121"/>
    </location>
</feature>
<protein>
    <recommendedName>
        <fullName evidence="11">C4-dicarboxylate ABC transporter</fullName>
    </recommendedName>
</protein>
<proteinExistence type="inferred from homology"/>
<dbReference type="KEGG" id="msf:IT882_12220"/>
<dbReference type="Proteomes" id="UP000594480">
    <property type="component" value="Chromosome"/>
</dbReference>
<dbReference type="PANTHER" id="PTHR31686:SF1">
    <property type="entry name" value="SULFITE EFFLUX PUMP SSU1"/>
    <property type="match status" value="1"/>
</dbReference>
<evidence type="ECO:0000256" key="2">
    <source>
        <dbReference type="ARBA" id="ARBA00008566"/>
    </source>
</evidence>
<reference evidence="9 10" key="1">
    <citation type="submission" date="2020-11" db="EMBL/GenBank/DDBJ databases">
        <title>Amino acid is mineralized and recycled by bacteria in oceanic microbiome.</title>
        <authorList>
            <person name="Zheng L.Y."/>
        </authorList>
    </citation>
    <scope>NUCLEOTIDE SEQUENCE [LARGE SCALE GENOMIC DNA]</scope>
    <source>
        <strain evidence="9 10">A32-1</strain>
    </source>
</reference>
<comment type="similarity">
    <text evidence="2">Belongs to the tellurite-resistance/dicarboxylate transporter (TDT) family.</text>
</comment>
<dbReference type="InterPro" id="IPR038665">
    <property type="entry name" value="Voltage-dep_anion_channel_sf"/>
</dbReference>
<keyword evidence="5 8" id="KW-0812">Transmembrane</keyword>
<keyword evidence="6 8" id="KW-1133">Transmembrane helix</keyword>
<sequence>MICPRPRPPGRRRHQRLHHGPHLVRDLLSRHRSRLAHRGTKPLDQHGLARHKVGAAAAVPTLWIVLGPLGQSVTAAGLLGANAHLVVDGAWAHALEMFGILYGVPVFGFALMWMGIVIAVTIRTIREGLPFSLTWWSFTFPVGTCVTGASALAAHTGSVAFAGIAMVLYLGLLAAWVIAAVRTFRGAVISGALLAPPRA</sequence>
<dbReference type="InterPro" id="IPR051629">
    <property type="entry name" value="Sulfite_efflux_TDT"/>
</dbReference>
<evidence type="ECO:0008006" key="11">
    <source>
        <dbReference type="Google" id="ProtNLM"/>
    </source>
</evidence>
<keyword evidence="3" id="KW-0813">Transport</keyword>
<comment type="subcellular location">
    <subcellularLocation>
        <location evidence="1">Cell membrane</location>
        <topology evidence="1">Multi-pass membrane protein</topology>
    </subcellularLocation>
</comment>
<dbReference type="GO" id="GO:0005886">
    <property type="term" value="C:plasma membrane"/>
    <property type="evidence" value="ECO:0007669"/>
    <property type="project" value="UniProtKB-SubCell"/>
</dbReference>
<keyword evidence="7 8" id="KW-0472">Membrane</keyword>
<dbReference type="PANTHER" id="PTHR31686">
    <property type="match status" value="1"/>
</dbReference>
<organism evidence="9 10">
    <name type="scientific">Microbacterium schleiferi</name>
    <dbReference type="NCBI Taxonomy" id="69362"/>
    <lineage>
        <taxon>Bacteria</taxon>
        <taxon>Bacillati</taxon>
        <taxon>Actinomycetota</taxon>
        <taxon>Actinomycetes</taxon>
        <taxon>Micrococcales</taxon>
        <taxon>Microbacteriaceae</taxon>
        <taxon>Microbacterium</taxon>
    </lineage>
</organism>
<gene>
    <name evidence="9" type="ORF">IT882_12220</name>
</gene>
<feature type="transmembrane region" description="Helical" evidence="8">
    <location>
        <begin position="53"/>
        <end position="79"/>
    </location>
</feature>
<dbReference type="RefSeq" id="WP_195692079.1">
    <property type="nucleotide sequence ID" value="NZ_CP064760.1"/>
</dbReference>
<evidence type="ECO:0000256" key="3">
    <source>
        <dbReference type="ARBA" id="ARBA00022448"/>
    </source>
</evidence>